<dbReference type="EMBL" id="FWXH01000011">
    <property type="protein sequence ID" value="SMC25994.1"/>
    <property type="molecule type" value="Genomic_DNA"/>
</dbReference>
<organism evidence="2 3">
    <name type="scientific">Clostridium acidisoli DSM 12555</name>
    <dbReference type="NCBI Taxonomy" id="1121291"/>
    <lineage>
        <taxon>Bacteria</taxon>
        <taxon>Bacillati</taxon>
        <taxon>Bacillota</taxon>
        <taxon>Clostridia</taxon>
        <taxon>Eubacteriales</taxon>
        <taxon>Clostridiaceae</taxon>
        <taxon>Clostridium</taxon>
    </lineage>
</organism>
<accession>A0A1W1XQ41</accession>
<evidence type="ECO:0000259" key="1">
    <source>
        <dbReference type="PROSITE" id="PS51186"/>
    </source>
</evidence>
<dbReference type="Gene3D" id="3.40.630.30">
    <property type="match status" value="1"/>
</dbReference>
<dbReference type="AlphaFoldDB" id="A0A1W1XQ41"/>
<dbReference type="Proteomes" id="UP000192468">
    <property type="component" value="Unassembled WGS sequence"/>
</dbReference>
<dbReference type="PANTHER" id="PTHR43792">
    <property type="entry name" value="GNAT FAMILY, PUTATIVE (AFU_ORTHOLOGUE AFUA_3G00765)-RELATED-RELATED"/>
    <property type="match status" value="1"/>
</dbReference>
<reference evidence="2 3" key="1">
    <citation type="submission" date="2017-04" db="EMBL/GenBank/DDBJ databases">
        <authorList>
            <person name="Afonso C.L."/>
            <person name="Miller P.J."/>
            <person name="Scott M.A."/>
            <person name="Spackman E."/>
            <person name="Goraichik I."/>
            <person name="Dimitrov K.M."/>
            <person name="Suarez D.L."/>
            <person name="Swayne D.E."/>
        </authorList>
    </citation>
    <scope>NUCLEOTIDE SEQUENCE [LARGE SCALE GENOMIC DNA]</scope>
    <source>
        <strain evidence="2 3">DSM 12555</strain>
    </source>
</reference>
<keyword evidence="2" id="KW-0808">Transferase</keyword>
<proteinExistence type="predicted"/>
<dbReference type="OrthoDB" id="164654at2"/>
<dbReference type="InterPro" id="IPR016181">
    <property type="entry name" value="Acyl_CoA_acyltransferase"/>
</dbReference>
<evidence type="ECO:0000313" key="3">
    <source>
        <dbReference type="Proteomes" id="UP000192468"/>
    </source>
</evidence>
<sequence>MKIEGIKTERLNLRNYEKADLDFIISIWNDPEMGKYMPDPSIENMDEEYRKVYETLEEDEECCYLISECLATGERIGTCSFVASEDGSTYDLGYCVHMKFWRNGYGTETLQGMIDYAKSRSAKKITASVNKKNEASNAIMRKLGFNIVGESKFKKIGTDIIMESYLYSLEL</sequence>
<keyword evidence="3" id="KW-1185">Reference proteome</keyword>
<dbReference type="RefSeq" id="WP_084116484.1">
    <property type="nucleotide sequence ID" value="NZ_FWXH01000011.1"/>
</dbReference>
<name>A0A1W1XQ41_9CLOT</name>
<dbReference type="Pfam" id="PF13302">
    <property type="entry name" value="Acetyltransf_3"/>
    <property type="match status" value="1"/>
</dbReference>
<dbReference type="SUPFAM" id="SSF55729">
    <property type="entry name" value="Acyl-CoA N-acyltransferases (Nat)"/>
    <property type="match status" value="1"/>
</dbReference>
<dbReference type="PROSITE" id="PS51186">
    <property type="entry name" value="GNAT"/>
    <property type="match status" value="1"/>
</dbReference>
<feature type="domain" description="N-acetyltransferase" evidence="1">
    <location>
        <begin position="11"/>
        <end position="167"/>
    </location>
</feature>
<dbReference type="InterPro" id="IPR051531">
    <property type="entry name" value="N-acetyltransferase"/>
</dbReference>
<evidence type="ECO:0000313" key="2">
    <source>
        <dbReference type="EMBL" id="SMC25994.1"/>
    </source>
</evidence>
<dbReference type="InterPro" id="IPR000182">
    <property type="entry name" value="GNAT_dom"/>
</dbReference>
<dbReference type="STRING" id="1121291.SAMN02745134_02660"/>
<gene>
    <name evidence="2" type="ORF">SAMN02745134_02660</name>
</gene>
<dbReference type="GO" id="GO:0016747">
    <property type="term" value="F:acyltransferase activity, transferring groups other than amino-acyl groups"/>
    <property type="evidence" value="ECO:0007669"/>
    <property type="project" value="InterPro"/>
</dbReference>
<protein>
    <submittedName>
        <fullName evidence="2">Protein N-acetyltransferase, RimJ/RimL family</fullName>
    </submittedName>
</protein>